<proteinExistence type="predicted"/>
<dbReference type="EMBL" id="JAVREY010000164">
    <property type="protein sequence ID" value="MDT0470092.1"/>
    <property type="molecule type" value="Genomic_DNA"/>
</dbReference>
<evidence type="ECO:0000313" key="1">
    <source>
        <dbReference type="EMBL" id="MDT0470092.1"/>
    </source>
</evidence>
<dbReference type="RefSeq" id="WP_311701524.1">
    <property type="nucleotide sequence ID" value="NZ_JAVREY010000164.1"/>
</dbReference>
<dbReference type="Proteomes" id="UP001183809">
    <property type="component" value="Unassembled WGS sequence"/>
</dbReference>
<organism evidence="1 2">
    <name type="scientific">Streptomyces gibsoniae</name>
    <dbReference type="NCBI Taxonomy" id="3075529"/>
    <lineage>
        <taxon>Bacteria</taxon>
        <taxon>Bacillati</taxon>
        <taxon>Actinomycetota</taxon>
        <taxon>Actinomycetes</taxon>
        <taxon>Kitasatosporales</taxon>
        <taxon>Streptomycetaceae</taxon>
        <taxon>Streptomyces</taxon>
    </lineage>
</organism>
<gene>
    <name evidence="1" type="ORF">RM764_45535</name>
</gene>
<comment type="caution">
    <text evidence="1">The sequence shown here is derived from an EMBL/GenBank/DDBJ whole genome shotgun (WGS) entry which is preliminary data.</text>
</comment>
<sequence length="143" mass="15949">MPDHESTGAIPGPKAQELARFYLETLEDLMNPKEYADLRVLTFTLLAAMTEPIGPDDPPSKRHLDINLTPAVHDEWLTIMGILGSGRMDQQIVEVGDGSRTVVDSETADDPEALRTFCAKVRERNRLRQEERDFLNGIEAAST</sequence>
<name>A0ABU2UA26_9ACTN</name>
<evidence type="ECO:0000313" key="2">
    <source>
        <dbReference type="Proteomes" id="UP001183809"/>
    </source>
</evidence>
<reference evidence="2" key="1">
    <citation type="submission" date="2023-07" db="EMBL/GenBank/DDBJ databases">
        <title>30 novel species of actinomycetes from the DSMZ collection.</title>
        <authorList>
            <person name="Nouioui I."/>
        </authorList>
    </citation>
    <scope>NUCLEOTIDE SEQUENCE [LARGE SCALE GENOMIC DNA]</scope>
    <source>
        <strain evidence="2">DSM 41699</strain>
    </source>
</reference>
<keyword evidence="2" id="KW-1185">Reference proteome</keyword>
<protein>
    <submittedName>
        <fullName evidence="1">Uncharacterized protein</fullName>
    </submittedName>
</protein>
<accession>A0ABU2UA26</accession>